<evidence type="ECO:0000313" key="2">
    <source>
        <dbReference type="EMBL" id="PLB44534.1"/>
    </source>
</evidence>
<dbReference type="RefSeq" id="XP_024699836.1">
    <property type="nucleotide sequence ID" value="XM_024843219.1"/>
</dbReference>
<feature type="compositionally biased region" description="Polar residues" evidence="1">
    <location>
        <begin position="17"/>
        <end position="27"/>
    </location>
</feature>
<reference evidence="2 3" key="1">
    <citation type="submission" date="2016-12" db="EMBL/GenBank/DDBJ databases">
        <title>The genomes of Aspergillus section Nigri reveals drivers in fungal speciation.</title>
        <authorList>
            <consortium name="DOE Joint Genome Institute"/>
            <person name="Vesth T.C."/>
            <person name="Nybo J."/>
            <person name="Theobald S."/>
            <person name="Brandl J."/>
            <person name="Frisvad J.C."/>
            <person name="Nielsen K.F."/>
            <person name="Lyhne E.K."/>
            <person name="Kogle M.E."/>
            <person name="Kuo A."/>
            <person name="Riley R."/>
            <person name="Clum A."/>
            <person name="Nolan M."/>
            <person name="Lipzen A."/>
            <person name="Salamov A."/>
            <person name="Henrissat B."/>
            <person name="Wiebenga A."/>
            <person name="De Vries R.P."/>
            <person name="Grigoriev I.V."/>
            <person name="Mortensen U.H."/>
            <person name="Andersen M.R."/>
            <person name="Baker S.E."/>
        </authorList>
    </citation>
    <scope>NUCLEOTIDE SEQUENCE [LARGE SCALE GENOMIC DNA]</scope>
    <source>
        <strain evidence="2 3">IBT 23096</strain>
    </source>
</reference>
<feature type="compositionally biased region" description="Polar residues" evidence="1">
    <location>
        <begin position="42"/>
        <end position="54"/>
    </location>
</feature>
<dbReference type="EMBL" id="MSFO01000009">
    <property type="protein sequence ID" value="PLB44534.1"/>
    <property type="molecule type" value="Genomic_DNA"/>
</dbReference>
<comment type="caution">
    <text evidence="2">The sequence shown here is derived from an EMBL/GenBank/DDBJ whole genome shotgun (WGS) entry which is preliminary data.</text>
</comment>
<feature type="compositionally biased region" description="Basic residues" evidence="1">
    <location>
        <begin position="28"/>
        <end position="41"/>
    </location>
</feature>
<proteinExistence type="predicted"/>
<dbReference type="Proteomes" id="UP000234275">
    <property type="component" value="Unassembled WGS sequence"/>
</dbReference>
<evidence type="ECO:0000256" key="1">
    <source>
        <dbReference type="SAM" id="MobiDB-lite"/>
    </source>
</evidence>
<keyword evidence="3" id="KW-1185">Reference proteome</keyword>
<feature type="region of interest" description="Disordered" evidence="1">
    <location>
        <begin position="1"/>
        <end position="128"/>
    </location>
</feature>
<gene>
    <name evidence="2" type="ORF">P170DRAFT_288062</name>
</gene>
<protein>
    <submittedName>
        <fullName evidence="2">Uncharacterized protein</fullName>
    </submittedName>
</protein>
<accession>A0A2I2FV83</accession>
<dbReference type="AlphaFoldDB" id="A0A2I2FV83"/>
<sequence length="128" mass="14230">MKHPECSIPRGEGEQFRVQTPLESSILRTRKVIHRVHHPNKQRSTATAQPTPTSHGAELLMKRSTSVEPSAEQPTPSSKRKPNPSSQTNKNNPPQTISHDKNNNDRSSFSPPAQPLTVPRRADRTTAT</sequence>
<name>A0A2I2FV83_9EURO</name>
<dbReference type="VEuPathDB" id="FungiDB:P170DRAFT_288062"/>
<evidence type="ECO:0000313" key="3">
    <source>
        <dbReference type="Proteomes" id="UP000234275"/>
    </source>
</evidence>
<organism evidence="2 3">
    <name type="scientific">Aspergillus steynii IBT 23096</name>
    <dbReference type="NCBI Taxonomy" id="1392250"/>
    <lineage>
        <taxon>Eukaryota</taxon>
        <taxon>Fungi</taxon>
        <taxon>Dikarya</taxon>
        <taxon>Ascomycota</taxon>
        <taxon>Pezizomycotina</taxon>
        <taxon>Eurotiomycetes</taxon>
        <taxon>Eurotiomycetidae</taxon>
        <taxon>Eurotiales</taxon>
        <taxon>Aspergillaceae</taxon>
        <taxon>Aspergillus</taxon>
        <taxon>Aspergillus subgen. Circumdati</taxon>
    </lineage>
</organism>
<feature type="compositionally biased region" description="Polar residues" evidence="1">
    <location>
        <begin position="63"/>
        <end position="97"/>
    </location>
</feature>
<dbReference type="GeneID" id="36550918"/>